<dbReference type="AlphaFoldDB" id="A0AAU9Y0X4"/>
<dbReference type="InterPro" id="IPR007110">
    <property type="entry name" value="Ig-like_dom"/>
</dbReference>
<dbReference type="GO" id="GO:0050808">
    <property type="term" value="P:synapse organization"/>
    <property type="evidence" value="ECO:0007669"/>
    <property type="project" value="TreeGrafter"/>
</dbReference>
<reference evidence="11 12" key="1">
    <citation type="submission" date="2022-05" db="EMBL/GenBank/DDBJ databases">
        <authorList>
            <consortium name="Genoscope - CEA"/>
            <person name="William W."/>
        </authorList>
    </citation>
    <scope>NUCLEOTIDE SEQUENCE [LARGE SCALE GENOMIC DNA]</scope>
</reference>
<dbReference type="FunFam" id="2.60.40.10:FF:000299">
    <property type="entry name" value="protogenin isoform X2"/>
    <property type="match status" value="3"/>
</dbReference>
<protein>
    <recommendedName>
        <fullName evidence="10">Ig-like domain-containing protein</fullName>
    </recommendedName>
</protein>
<feature type="domain" description="Ig-like" evidence="10">
    <location>
        <begin position="1"/>
        <end position="96"/>
    </location>
</feature>
<accession>A0AAU9Y0X4</accession>
<feature type="domain" description="Ig-like" evidence="10">
    <location>
        <begin position="652"/>
        <end position="742"/>
    </location>
</feature>
<dbReference type="Gene3D" id="2.60.40.10">
    <property type="entry name" value="Immunoglobulins"/>
    <property type="match status" value="12"/>
</dbReference>
<evidence type="ECO:0000256" key="5">
    <source>
        <dbReference type="ARBA" id="ARBA00022737"/>
    </source>
</evidence>
<dbReference type="SUPFAM" id="SSF48726">
    <property type="entry name" value="Immunoglobulin"/>
    <property type="match status" value="12"/>
</dbReference>
<dbReference type="SMART" id="SM00408">
    <property type="entry name" value="IGc2"/>
    <property type="match status" value="12"/>
</dbReference>
<dbReference type="GO" id="GO:0005886">
    <property type="term" value="C:plasma membrane"/>
    <property type="evidence" value="ECO:0007669"/>
    <property type="project" value="UniProtKB-SubCell"/>
</dbReference>
<feature type="domain" description="Ig-like" evidence="10">
    <location>
        <begin position="468"/>
        <end position="549"/>
    </location>
</feature>
<dbReference type="EMBL" id="CALNXJ010000097">
    <property type="protein sequence ID" value="CAH3163866.1"/>
    <property type="molecule type" value="Genomic_DNA"/>
</dbReference>
<comment type="subcellular location">
    <subcellularLocation>
        <location evidence="1">Cell membrane</location>
    </subcellularLocation>
</comment>
<evidence type="ECO:0000256" key="7">
    <source>
        <dbReference type="ARBA" id="ARBA00023157"/>
    </source>
</evidence>
<dbReference type="GO" id="GO:0007156">
    <property type="term" value="P:homophilic cell adhesion via plasma membrane adhesion molecules"/>
    <property type="evidence" value="ECO:0007669"/>
    <property type="project" value="TreeGrafter"/>
</dbReference>
<evidence type="ECO:0000256" key="6">
    <source>
        <dbReference type="ARBA" id="ARBA00023136"/>
    </source>
</evidence>
<keyword evidence="12" id="KW-1185">Reference proteome</keyword>
<evidence type="ECO:0000256" key="9">
    <source>
        <dbReference type="ARBA" id="ARBA00023319"/>
    </source>
</evidence>
<dbReference type="InterPro" id="IPR036179">
    <property type="entry name" value="Ig-like_dom_sf"/>
</dbReference>
<dbReference type="InterPro" id="IPR003598">
    <property type="entry name" value="Ig_sub2"/>
</dbReference>
<dbReference type="InterPro" id="IPR003599">
    <property type="entry name" value="Ig_sub"/>
</dbReference>
<evidence type="ECO:0000313" key="11">
    <source>
        <dbReference type="EMBL" id="CAH3163866.1"/>
    </source>
</evidence>
<dbReference type="FunFam" id="2.60.40.10:FF:000107">
    <property type="entry name" value="Myosin, light chain kinase a"/>
    <property type="match status" value="1"/>
</dbReference>
<keyword evidence="8" id="KW-0325">Glycoprotein</keyword>
<feature type="domain" description="Ig-like" evidence="10">
    <location>
        <begin position="100"/>
        <end position="186"/>
    </location>
</feature>
<evidence type="ECO:0000313" key="12">
    <source>
        <dbReference type="Proteomes" id="UP001159428"/>
    </source>
</evidence>
<dbReference type="PANTHER" id="PTHR45080">
    <property type="entry name" value="CONTACTIN 5"/>
    <property type="match status" value="1"/>
</dbReference>
<feature type="domain" description="Ig-like" evidence="10">
    <location>
        <begin position="283"/>
        <end position="368"/>
    </location>
</feature>
<keyword evidence="9" id="KW-0393">Immunoglobulin domain</keyword>
<evidence type="ECO:0000256" key="4">
    <source>
        <dbReference type="ARBA" id="ARBA00022729"/>
    </source>
</evidence>
<feature type="domain" description="Ig-like" evidence="10">
    <location>
        <begin position="929"/>
        <end position="1015"/>
    </location>
</feature>
<feature type="domain" description="Ig-like" evidence="10">
    <location>
        <begin position="1021"/>
        <end position="1112"/>
    </location>
</feature>
<dbReference type="InterPro" id="IPR013098">
    <property type="entry name" value="Ig_I-set"/>
</dbReference>
<dbReference type="Pfam" id="PF07679">
    <property type="entry name" value="I-set"/>
    <property type="match status" value="12"/>
</dbReference>
<dbReference type="FunFam" id="2.60.40.10:FF:000005">
    <property type="entry name" value="Neuronal cell adhesion molecule"/>
    <property type="match status" value="2"/>
</dbReference>
<evidence type="ECO:0000256" key="1">
    <source>
        <dbReference type="ARBA" id="ARBA00004236"/>
    </source>
</evidence>
<evidence type="ECO:0000256" key="3">
    <source>
        <dbReference type="ARBA" id="ARBA00022475"/>
    </source>
</evidence>
<dbReference type="PROSITE" id="PS50835">
    <property type="entry name" value="IG_LIKE"/>
    <property type="match status" value="12"/>
</dbReference>
<dbReference type="InterPro" id="IPR050958">
    <property type="entry name" value="Cell_Adh-Cytoskel_Orgn"/>
</dbReference>
<keyword evidence="4" id="KW-0732">Signal</keyword>
<dbReference type="Proteomes" id="UP001159428">
    <property type="component" value="Unassembled WGS sequence"/>
</dbReference>
<comment type="similarity">
    <text evidence="2">Belongs to the immunoglobulin superfamily. DCC family.</text>
</comment>
<gene>
    <name evidence="11" type="ORF">PMEA_00035750</name>
</gene>
<evidence type="ECO:0000256" key="8">
    <source>
        <dbReference type="ARBA" id="ARBA00023180"/>
    </source>
</evidence>
<feature type="domain" description="Ig-like" evidence="10">
    <location>
        <begin position="376"/>
        <end position="463"/>
    </location>
</feature>
<keyword evidence="7" id="KW-1015">Disulfide bond</keyword>
<organism evidence="11 12">
    <name type="scientific">Pocillopora meandrina</name>
    <dbReference type="NCBI Taxonomy" id="46732"/>
    <lineage>
        <taxon>Eukaryota</taxon>
        <taxon>Metazoa</taxon>
        <taxon>Cnidaria</taxon>
        <taxon>Anthozoa</taxon>
        <taxon>Hexacorallia</taxon>
        <taxon>Scleractinia</taxon>
        <taxon>Astrocoeniina</taxon>
        <taxon>Pocilloporidae</taxon>
        <taxon>Pocillopora</taxon>
    </lineage>
</organism>
<dbReference type="FunFam" id="2.60.40.10:FF:000612">
    <property type="entry name" value="palladin isoform X1"/>
    <property type="match status" value="5"/>
</dbReference>
<evidence type="ECO:0000256" key="2">
    <source>
        <dbReference type="ARBA" id="ARBA00009588"/>
    </source>
</evidence>
<sequence length="1116" mass="122729">MIGGPQQFAIVGKIKKLLCEYDAMPPVSEVQWIKDGDVIARNSSLLVNESRISVTHYNESQIQLLISQSTSQDAGNYSCLVINAVGNSSQRTSVISQELPLITTRPEGKTPIEGEKITLSCNATGNPEPSISWVKDGSPIKSKSRIGLSKDNKRLTITNISRTDSGEYQCVARNRVGNYTSNSRVVVLYKPEIVTHPQNITTREGQNVSLYCNATGSPVPTISWYKNGYPINNSFSTIFSPSHEQLTIRNVNRIDSGDYTCQAKNRVGTDTSNASTINVQFRAEIVFHPQVNVIKEEGSNLTLFCNATGNPAPIISWTKDGSPTKNNSRIRFSKHNRLLTISNVNRTDSGHYRCVAKNSLGNETSNVSTVNIQYKPEITSHPKSVDIKEGGNVTFSCNYTANPSPTTSWTKDESPITNDSRISYSVVNKVLTITNVNRKDSGEYRCEASNKLGNDTSEAAELNVKYRPEITKHPQNVTVAERNYVTLTCNATGNPEPQFSWFKVENTVKSNNRINMSAKTSHLTITDVNRHDSGGYLCVAHNEVGNDTSIIVILDVQYRPEIATHPHNIRTREGQNVTIYCNATGNPVPTISWYKNEYPISNGFRIILSPGYEQLTIRNVNRIDSGNYTCRGNNSVGADTSDASTINVQFRAEIVYHPQTNVIKEEGSDLTLFCNATGNPIPIILWTKDGSPINNNSRIRFSIHNMLLTISNVNRTDSGHYRCVANNSLGNDTSNVATVDIQYKPEITIRPKSRDIEEGGNVTFSCNSTANPLPTTSWTKDESPITSNSRISYSVVNKVLTITNVNGNDSGEYRCVASNKLGNDISKAAKLNVKYEPEIITDPSDDTVKEGQNTTLYCNATGNPLPAISWKKDGHSIGNNSRISYSAESNELRIINVYRTDRGKYHCVANNSIGNASSHAATLAVEYKSEITTHPSNVTKTEGENVTLHCNATGYPLPTLSWTKDGSDISNNSRISFSADKKQLAITKANRVDRGAYRCVAKNSLGNDTSMAAVVDVQFAPEIFIHPRNVTIVRGDSMTFSCSVVGNPTPSVVWEKDRKDLNVTGNSRFNLSSRNNNHSLEIAEVHSSDSGQYRCVAENSKNISYSSAATLTVQCE</sequence>
<dbReference type="PANTHER" id="PTHR45080:SF8">
    <property type="entry name" value="IG-LIKE DOMAIN-CONTAINING PROTEIN"/>
    <property type="match status" value="1"/>
</dbReference>
<dbReference type="InterPro" id="IPR013783">
    <property type="entry name" value="Ig-like_fold"/>
</dbReference>
<feature type="domain" description="Ig-like" evidence="10">
    <location>
        <begin position="837"/>
        <end position="924"/>
    </location>
</feature>
<feature type="domain" description="Ig-like" evidence="10">
    <location>
        <begin position="560"/>
        <end position="647"/>
    </location>
</feature>
<feature type="domain" description="Ig-like" evidence="10">
    <location>
        <begin position="191"/>
        <end position="278"/>
    </location>
</feature>
<keyword evidence="6" id="KW-0472">Membrane</keyword>
<dbReference type="InterPro" id="IPR013106">
    <property type="entry name" value="Ig_V-set"/>
</dbReference>
<feature type="domain" description="Ig-like" evidence="10">
    <location>
        <begin position="745"/>
        <end position="832"/>
    </location>
</feature>
<comment type="caution">
    <text evidence="11">The sequence shown here is derived from an EMBL/GenBank/DDBJ whole genome shotgun (WGS) entry which is preliminary data.</text>
</comment>
<keyword evidence="5" id="KW-0677">Repeat</keyword>
<proteinExistence type="inferred from homology"/>
<dbReference type="GO" id="GO:0043025">
    <property type="term" value="C:neuronal cell body"/>
    <property type="evidence" value="ECO:0007669"/>
    <property type="project" value="TreeGrafter"/>
</dbReference>
<dbReference type="SMART" id="SM00409">
    <property type="entry name" value="IG"/>
    <property type="match status" value="12"/>
</dbReference>
<dbReference type="GO" id="GO:0030424">
    <property type="term" value="C:axon"/>
    <property type="evidence" value="ECO:0007669"/>
    <property type="project" value="TreeGrafter"/>
</dbReference>
<name>A0AAU9Y0X4_9CNID</name>
<dbReference type="GO" id="GO:0008046">
    <property type="term" value="F:axon guidance receptor activity"/>
    <property type="evidence" value="ECO:0007669"/>
    <property type="project" value="TreeGrafter"/>
</dbReference>
<evidence type="ECO:0000259" key="10">
    <source>
        <dbReference type="PROSITE" id="PS50835"/>
    </source>
</evidence>
<dbReference type="SMART" id="SM00406">
    <property type="entry name" value="IGv"/>
    <property type="match status" value="8"/>
</dbReference>
<keyword evidence="3" id="KW-1003">Cell membrane</keyword>